<evidence type="ECO:0000313" key="3">
    <source>
        <dbReference type="EMBL" id="ATQ83037.1"/>
    </source>
</evidence>
<dbReference type="SUPFAM" id="SSF51735">
    <property type="entry name" value="NAD(P)-binding Rossmann-fold domains"/>
    <property type="match status" value="1"/>
</dbReference>
<evidence type="ECO:0000313" key="9">
    <source>
        <dbReference type="Proteomes" id="UP000229521"/>
    </source>
</evidence>
<evidence type="ECO:0000313" key="4">
    <source>
        <dbReference type="EMBL" id="ATR78429.1"/>
    </source>
</evidence>
<dbReference type="PRINTS" id="PR00080">
    <property type="entry name" value="SDRFAMILY"/>
</dbReference>
<dbReference type="CDD" id="cd05233">
    <property type="entry name" value="SDR_c"/>
    <property type="match status" value="1"/>
</dbReference>
<name>A0A1B8Q068_FAUOS</name>
<reference evidence="4 9" key="5">
    <citation type="journal article" date="2018" name="Genome Announc.">
        <title>Complete Genome Sequences of Three Moraxella osloensis Strains Isolated from Human Skin.</title>
        <authorList>
            <person name="Lim J.Y."/>
            <person name="Hwang I."/>
            <person name="Ganzorig M."/>
            <person name="Huang S.L."/>
            <person name="Cho G.S."/>
            <person name="Franz C.M.A.P."/>
            <person name="Lee K."/>
        </authorList>
    </citation>
    <scope>NUCLEOTIDE SEQUENCE [LARGE SCALE GENOMIC DNA]</scope>
    <source>
        <strain evidence="4">NP7</strain>
        <strain evidence="9">YHS</strain>
    </source>
</reference>
<dbReference type="Proteomes" id="UP000234914">
    <property type="component" value="Unassembled WGS sequence"/>
</dbReference>
<reference evidence="6 10" key="4">
    <citation type="submission" date="2017-12" db="EMBL/GenBank/DDBJ databases">
        <title>Phylogenetic diversity of female urinary microbiome.</title>
        <authorList>
            <person name="Thomas-White K."/>
            <person name="Wolfe A.J."/>
        </authorList>
    </citation>
    <scope>NUCLEOTIDE SEQUENCE [LARGE SCALE GENOMIC DNA]</scope>
    <source>
        <strain evidence="6 10">UMB0416</strain>
    </source>
</reference>
<evidence type="ECO:0000313" key="7">
    <source>
        <dbReference type="Proteomes" id="UP000092509"/>
    </source>
</evidence>
<evidence type="ECO:0000256" key="1">
    <source>
        <dbReference type="ARBA" id="ARBA00006484"/>
    </source>
</evidence>
<dbReference type="AlphaFoldDB" id="A0A1B8Q068"/>
<dbReference type="EMBL" id="CP024176">
    <property type="protein sequence ID" value="ATQ83037.1"/>
    <property type="molecule type" value="Genomic_DNA"/>
</dbReference>
<dbReference type="EMBL" id="CP024443">
    <property type="protein sequence ID" value="ATR78429.1"/>
    <property type="molecule type" value="Genomic_DNA"/>
</dbReference>
<protein>
    <submittedName>
        <fullName evidence="6">3-hydroxybutyrate dehydrogenase</fullName>
        <ecNumber evidence="6">1.1.1.30</ecNumber>
    </submittedName>
</protein>
<gene>
    <name evidence="5" type="ORF">A9299_02385</name>
    <name evidence="6" type="ORF">CYJ96_04445</name>
    <name evidence="4" type="ORF">NP7_03625</name>
    <name evidence="3" type="ORF">YHS_03890</name>
</gene>
<dbReference type="Proteomes" id="UP000229340">
    <property type="component" value="Chromosome"/>
</dbReference>
<dbReference type="InterPro" id="IPR011294">
    <property type="entry name" value="3-OHbutyrate_DH"/>
</dbReference>
<dbReference type="PANTHER" id="PTHR42879:SF2">
    <property type="entry name" value="3-OXOACYL-[ACYL-CARRIER-PROTEIN] REDUCTASE FABG"/>
    <property type="match status" value="1"/>
</dbReference>
<evidence type="ECO:0000313" key="8">
    <source>
        <dbReference type="Proteomes" id="UP000229340"/>
    </source>
</evidence>
<dbReference type="Pfam" id="PF00106">
    <property type="entry name" value="adh_short"/>
    <property type="match status" value="1"/>
</dbReference>
<dbReference type="NCBIfam" id="NF009931">
    <property type="entry name" value="PRK13394.1"/>
    <property type="match status" value="1"/>
</dbReference>
<reference evidence="4" key="6">
    <citation type="journal article" date="2018" name="Misainmurhag Hoiji">
        <title>Complete genome sequence of multidrug-resistant Moraxella osloensis NP7 with multiple plasmids isolated from human skin.</title>
        <authorList>
            <person name="Ganzorig M."/>
            <person name="Lim J.Y."/>
            <person name="Hwang I."/>
            <person name="Lee K."/>
        </authorList>
    </citation>
    <scope>NUCLEOTIDE SEQUENCE</scope>
    <source>
        <strain evidence="4">NP7</strain>
    </source>
</reference>
<dbReference type="GO" id="GO:0032787">
    <property type="term" value="P:monocarboxylic acid metabolic process"/>
    <property type="evidence" value="ECO:0007669"/>
    <property type="project" value="UniProtKB-ARBA"/>
</dbReference>
<dbReference type="InterPro" id="IPR050259">
    <property type="entry name" value="SDR"/>
</dbReference>
<accession>A0A1B8Q068</accession>
<reference evidence="8" key="3">
    <citation type="submission" date="2017-11" db="EMBL/GenBank/DDBJ databases">
        <title>Complete genome sequence of Moraxella osloensis NP7 isolated from human skin.</title>
        <authorList>
            <person name="Lee K."/>
            <person name="Lim J.Y."/>
            <person name="Hwang I."/>
        </authorList>
    </citation>
    <scope>NUCLEOTIDE SEQUENCE [LARGE SCALE GENOMIC DNA]</scope>
    <source>
        <strain evidence="8">NP7</strain>
    </source>
</reference>
<organism evidence="6 10">
    <name type="scientific">Faucicola osloensis</name>
    <name type="common">Moraxella osloensis</name>
    <dbReference type="NCBI Taxonomy" id="34062"/>
    <lineage>
        <taxon>Bacteria</taxon>
        <taxon>Pseudomonadati</taxon>
        <taxon>Pseudomonadota</taxon>
        <taxon>Gammaproteobacteria</taxon>
        <taxon>Moraxellales</taxon>
        <taxon>Moraxellaceae</taxon>
        <taxon>Faucicola</taxon>
    </lineage>
</organism>
<reference evidence="5 7" key="1">
    <citation type="submission" date="2016-06" db="EMBL/GenBank/DDBJ databases">
        <title>Draft genome of Moraxella osloensis CCUG 67237.</title>
        <authorList>
            <person name="Salva-Serra F."/>
            <person name="Engstrom-Jakobsson H."/>
            <person name="Thorell K."/>
            <person name="Gonzales-Siles L."/>
            <person name="Karlsson R."/>
            <person name="Boulund F."/>
            <person name="Engstrand L."/>
            <person name="Kristiansson E."/>
            <person name="Moore E."/>
        </authorList>
    </citation>
    <scope>NUCLEOTIDE SEQUENCE [LARGE SCALE GENOMIC DNA]</scope>
    <source>
        <strain evidence="5 7">CCUG 67237</strain>
    </source>
</reference>
<evidence type="ECO:0000313" key="5">
    <source>
        <dbReference type="EMBL" id="OBX62099.1"/>
    </source>
</evidence>
<keyword evidence="6" id="KW-0560">Oxidoreductase</keyword>
<sequence length="266" mass="28090">MATQLTTDLTGKVALVTGSASGIGRDIAETYAKAGAAVGIADINPDAAQATVDAIKAAGGKAVAIAMDVTNEDAVNAGVDKLVQEFGDIDILVSNAGIQIINPIDQFSYADWKKMIAIHLDGAFLTTKAALKYMYQNDKVGTVIYMGSVHSHEASALKAPYVSAKHALLGLARVLAKEGAAHNVRSYVVCPGFVKTPLVEKQIPEQAKEKGISEEEVVKNVMLGQTVDGEFTTTDDIAQLTLFLTAFPTNAMTGQSFIASHGWFMK</sequence>
<dbReference type="STRING" id="34062.AXE82_10465"/>
<dbReference type="EMBL" id="PKJS01000005">
    <property type="protein sequence ID" value="PKZ69050.1"/>
    <property type="molecule type" value="Genomic_DNA"/>
</dbReference>
<evidence type="ECO:0000313" key="10">
    <source>
        <dbReference type="Proteomes" id="UP000234914"/>
    </source>
</evidence>
<dbReference type="RefSeq" id="WP_036589350.1">
    <property type="nucleotide sequence ID" value="NZ_CALTVS010000060.1"/>
</dbReference>
<dbReference type="NCBIfam" id="TIGR01963">
    <property type="entry name" value="PHB_DH"/>
    <property type="match status" value="1"/>
</dbReference>
<dbReference type="EMBL" id="LZMT01000034">
    <property type="protein sequence ID" value="OBX62099.1"/>
    <property type="molecule type" value="Genomic_DNA"/>
</dbReference>
<dbReference type="PROSITE" id="PS00061">
    <property type="entry name" value="ADH_SHORT"/>
    <property type="match status" value="1"/>
</dbReference>
<dbReference type="Gene3D" id="3.40.50.720">
    <property type="entry name" value="NAD(P)-binding Rossmann-like Domain"/>
    <property type="match status" value="1"/>
</dbReference>
<evidence type="ECO:0000313" key="6">
    <source>
        <dbReference type="EMBL" id="PKZ69050.1"/>
    </source>
</evidence>
<dbReference type="InterPro" id="IPR020904">
    <property type="entry name" value="Sc_DH/Rdtase_CS"/>
</dbReference>
<dbReference type="InterPro" id="IPR036291">
    <property type="entry name" value="NAD(P)-bd_dom_sf"/>
</dbReference>
<proteinExistence type="inferred from homology"/>
<dbReference type="PRINTS" id="PR00081">
    <property type="entry name" value="GDHRDH"/>
</dbReference>
<dbReference type="GO" id="GO:0003858">
    <property type="term" value="F:3-hydroxybutyrate dehydrogenase activity"/>
    <property type="evidence" value="ECO:0007669"/>
    <property type="project" value="UniProtKB-EC"/>
</dbReference>
<dbReference type="NCBIfam" id="NF009093">
    <property type="entry name" value="PRK12429.1"/>
    <property type="match status" value="1"/>
</dbReference>
<evidence type="ECO:0000256" key="2">
    <source>
        <dbReference type="RuleBase" id="RU000363"/>
    </source>
</evidence>
<reference evidence="3" key="2">
    <citation type="submission" date="2017-11" db="EMBL/GenBank/DDBJ databases">
        <title>Complete Genome Sequence from Moraxella oslensis YHS isolated from human skin.</title>
        <authorList>
            <person name="Lee K."/>
            <person name="Lim J.Y."/>
            <person name="Hwang I."/>
        </authorList>
    </citation>
    <scope>NUCLEOTIDE SEQUENCE</scope>
    <source>
        <strain evidence="3">YHS</strain>
    </source>
</reference>
<dbReference type="EC" id="1.1.1.30" evidence="6"/>
<dbReference type="InterPro" id="IPR002347">
    <property type="entry name" value="SDR_fam"/>
</dbReference>
<dbReference type="FunFam" id="3.40.50.720:FF:000084">
    <property type="entry name" value="Short-chain dehydrogenase reductase"/>
    <property type="match status" value="1"/>
</dbReference>
<comment type="similarity">
    <text evidence="1 2">Belongs to the short-chain dehydrogenases/reductases (SDR) family.</text>
</comment>
<dbReference type="PANTHER" id="PTHR42879">
    <property type="entry name" value="3-OXOACYL-(ACYL-CARRIER-PROTEIN) REDUCTASE"/>
    <property type="match status" value="1"/>
</dbReference>